<organism evidence="4 5">
    <name type="scientific">Streptomyces sanyensis</name>
    <dbReference type="NCBI Taxonomy" id="568869"/>
    <lineage>
        <taxon>Bacteria</taxon>
        <taxon>Bacillati</taxon>
        <taxon>Actinomycetota</taxon>
        <taxon>Actinomycetes</taxon>
        <taxon>Kitasatosporales</taxon>
        <taxon>Streptomycetaceae</taxon>
        <taxon>Streptomyces</taxon>
    </lineage>
</organism>
<evidence type="ECO:0000313" key="4">
    <source>
        <dbReference type="EMBL" id="GAA4762719.1"/>
    </source>
</evidence>
<proteinExistence type="predicted"/>
<comment type="caution">
    <text evidence="4">The sequence shown here is derived from an EMBL/GenBank/DDBJ whole genome shotgun (WGS) entry which is preliminary data.</text>
</comment>
<dbReference type="SMART" id="SM00331">
    <property type="entry name" value="PP2C_SIG"/>
    <property type="match status" value="1"/>
</dbReference>
<dbReference type="PANTHER" id="PTHR43156">
    <property type="entry name" value="STAGE II SPORULATION PROTEIN E-RELATED"/>
    <property type="match status" value="1"/>
</dbReference>
<gene>
    <name evidence="4" type="ORF">GCM10023329_05300</name>
</gene>
<evidence type="ECO:0000313" key="5">
    <source>
        <dbReference type="Proteomes" id="UP001501147"/>
    </source>
</evidence>
<evidence type="ECO:0000256" key="1">
    <source>
        <dbReference type="ARBA" id="ARBA00022801"/>
    </source>
</evidence>
<dbReference type="InterPro" id="IPR036457">
    <property type="entry name" value="PPM-type-like_dom_sf"/>
</dbReference>
<name>A0ABP8ZQH2_9ACTN</name>
<dbReference type="Gene3D" id="3.60.40.10">
    <property type="entry name" value="PPM-type phosphatase domain"/>
    <property type="match status" value="1"/>
</dbReference>
<evidence type="ECO:0000259" key="3">
    <source>
        <dbReference type="SMART" id="SM00331"/>
    </source>
</evidence>
<feature type="compositionally biased region" description="Basic and acidic residues" evidence="2">
    <location>
        <begin position="249"/>
        <end position="263"/>
    </location>
</feature>
<dbReference type="InterPro" id="IPR052016">
    <property type="entry name" value="Bact_Sigma-Reg"/>
</dbReference>
<dbReference type="PANTHER" id="PTHR43156:SF2">
    <property type="entry name" value="STAGE II SPORULATION PROTEIN E"/>
    <property type="match status" value="1"/>
</dbReference>
<sequence length="390" mass="40430">MTISRTRIRPCLAPALESVPFALLLLDLLLGPEIRLVELLAVVPPLAALRSSAATTLRLGATCALLALAAHALGGGPARHAYPAVAALALITLCSAWAAHARLRSTRRLAAVQSVASAAQEVILRPPPARVGSVSIAASYVSAAASAKIGGDFYAVEPVRGGVRLVVGDVQGKGLDAVRTAATVLASFREAAQATVDLEAVGRSIECALSRRTDDEKFVTAVLAELRDDGTLTLLNHGHPGPLVVRRGGGREDGRGEDSRRGTAEPARFGLPLGLGLPDAAEPSQERAVLAPGDRVLFYTDGLSEARDASGAFYPVHACAPLVRHGTPQEALDAVRRSALSHTEGPLDDDSALLLLEAGARREIPLPPLAGGFDASCALCPVEDCSVRTP</sequence>
<dbReference type="EMBL" id="BAABJV010000001">
    <property type="protein sequence ID" value="GAA4762719.1"/>
    <property type="molecule type" value="Genomic_DNA"/>
</dbReference>
<protein>
    <recommendedName>
        <fullName evidence="3">PPM-type phosphatase domain-containing protein</fullName>
    </recommendedName>
</protein>
<dbReference type="Proteomes" id="UP001501147">
    <property type="component" value="Unassembled WGS sequence"/>
</dbReference>
<dbReference type="Pfam" id="PF07228">
    <property type="entry name" value="SpoIIE"/>
    <property type="match status" value="1"/>
</dbReference>
<keyword evidence="5" id="KW-1185">Reference proteome</keyword>
<keyword evidence="1" id="KW-0378">Hydrolase</keyword>
<accession>A0ABP8ZQH2</accession>
<feature type="region of interest" description="Disordered" evidence="2">
    <location>
        <begin position="239"/>
        <end position="268"/>
    </location>
</feature>
<dbReference type="InterPro" id="IPR001932">
    <property type="entry name" value="PPM-type_phosphatase-like_dom"/>
</dbReference>
<dbReference type="SUPFAM" id="SSF81606">
    <property type="entry name" value="PP2C-like"/>
    <property type="match status" value="1"/>
</dbReference>
<feature type="domain" description="PPM-type phosphatase" evidence="3">
    <location>
        <begin position="134"/>
        <end position="358"/>
    </location>
</feature>
<reference evidence="5" key="1">
    <citation type="journal article" date="2019" name="Int. J. Syst. Evol. Microbiol.">
        <title>The Global Catalogue of Microorganisms (GCM) 10K type strain sequencing project: providing services to taxonomists for standard genome sequencing and annotation.</title>
        <authorList>
            <consortium name="The Broad Institute Genomics Platform"/>
            <consortium name="The Broad Institute Genome Sequencing Center for Infectious Disease"/>
            <person name="Wu L."/>
            <person name="Ma J."/>
        </authorList>
    </citation>
    <scope>NUCLEOTIDE SEQUENCE [LARGE SCALE GENOMIC DNA]</scope>
    <source>
        <strain evidence="5">JCM 18324</strain>
    </source>
</reference>
<dbReference type="RefSeq" id="WP_345608907.1">
    <property type="nucleotide sequence ID" value="NZ_BAABJV010000001.1"/>
</dbReference>
<evidence type="ECO:0000256" key="2">
    <source>
        <dbReference type="SAM" id="MobiDB-lite"/>
    </source>
</evidence>